<dbReference type="Proteomes" id="UP000240883">
    <property type="component" value="Unassembled WGS sequence"/>
</dbReference>
<accession>A0A2T2N3Y1</accession>
<dbReference type="AlphaFoldDB" id="A0A2T2N3Y1"/>
<evidence type="ECO:0000313" key="2">
    <source>
        <dbReference type="EMBL" id="PSN60152.1"/>
    </source>
</evidence>
<proteinExistence type="predicted"/>
<feature type="region of interest" description="Disordered" evidence="1">
    <location>
        <begin position="133"/>
        <end position="155"/>
    </location>
</feature>
<sequence length="155" mass="17161">MLFLGLGAHRGLRGSGLGLYMRGCSGGVWVRISPTHPSPTPSQILPTLFRGWLAGWLAGRRVCPNHPPQSSFAPNKPQSTNPRNVKMHHIPRPLPYARSLLCLRAPIFALRRSSGSPRGCRVFHHRWIHGSRPPRLGSGVDGGNSGYYKDTGRWR</sequence>
<dbReference type="EMBL" id="KZ678150">
    <property type="protein sequence ID" value="PSN60152.1"/>
    <property type="molecule type" value="Genomic_DNA"/>
</dbReference>
<reference evidence="2 3" key="1">
    <citation type="journal article" date="2018" name="Front. Microbiol.">
        <title>Genome-Wide Analysis of Corynespora cassiicola Leaf Fall Disease Putative Effectors.</title>
        <authorList>
            <person name="Lopez D."/>
            <person name="Ribeiro S."/>
            <person name="Label P."/>
            <person name="Fumanal B."/>
            <person name="Venisse J.S."/>
            <person name="Kohler A."/>
            <person name="de Oliveira R.R."/>
            <person name="Labutti K."/>
            <person name="Lipzen A."/>
            <person name="Lail K."/>
            <person name="Bauer D."/>
            <person name="Ohm R.A."/>
            <person name="Barry K.W."/>
            <person name="Spatafora J."/>
            <person name="Grigoriev I.V."/>
            <person name="Martin F.M."/>
            <person name="Pujade-Renaud V."/>
        </authorList>
    </citation>
    <scope>NUCLEOTIDE SEQUENCE [LARGE SCALE GENOMIC DNA]</scope>
    <source>
        <strain evidence="2 3">Philippines</strain>
    </source>
</reference>
<name>A0A2T2N3Y1_CORCC</name>
<protein>
    <submittedName>
        <fullName evidence="2">Uncharacterized protein</fullName>
    </submittedName>
</protein>
<evidence type="ECO:0000256" key="1">
    <source>
        <dbReference type="SAM" id="MobiDB-lite"/>
    </source>
</evidence>
<gene>
    <name evidence="2" type="ORF">BS50DRAFT_210521</name>
</gene>
<evidence type="ECO:0000313" key="3">
    <source>
        <dbReference type="Proteomes" id="UP000240883"/>
    </source>
</evidence>
<keyword evidence="3" id="KW-1185">Reference proteome</keyword>
<organism evidence="2 3">
    <name type="scientific">Corynespora cassiicola Philippines</name>
    <dbReference type="NCBI Taxonomy" id="1448308"/>
    <lineage>
        <taxon>Eukaryota</taxon>
        <taxon>Fungi</taxon>
        <taxon>Dikarya</taxon>
        <taxon>Ascomycota</taxon>
        <taxon>Pezizomycotina</taxon>
        <taxon>Dothideomycetes</taxon>
        <taxon>Pleosporomycetidae</taxon>
        <taxon>Pleosporales</taxon>
        <taxon>Corynesporascaceae</taxon>
        <taxon>Corynespora</taxon>
    </lineage>
</organism>